<reference evidence="2" key="1">
    <citation type="journal article" date="2012" name="Genome Res.">
        <title>Genomic characterization of the Bacillus cereus sensu lato species: Backdrop to the evolution of Bacillus anthracis.</title>
        <authorList>
            <person name="Zwick M.E."/>
            <person name="Joseph S.J."/>
            <person name="Didelot X."/>
            <person name="Chen P.E."/>
            <person name="Bishop-Lilly K.A."/>
            <person name="Stewart A.C."/>
            <person name="Willner K."/>
            <person name="Nolan N."/>
            <person name="Lentz S."/>
            <person name="Thomason M.K."/>
            <person name="Sozhamannan S."/>
            <person name="Mateczun A.J."/>
            <person name="Du L."/>
            <person name="Read T.D."/>
        </authorList>
    </citation>
    <scope>NUCLEOTIDE SEQUENCE [LARGE SCALE GENOMIC DNA]</scope>
    <source>
        <strain evidence="2">AH603</strain>
    </source>
</reference>
<dbReference type="HOGENOM" id="CLU_064034_0_0_9"/>
<name>C2XU19_BACMY</name>
<evidence type="ECO:0000259" key="1">
    <source>
        <dbReference type="Pfam" id="PF03417"/>
    </source>
</evidence>
<dbReference type="EMBL" id="ACMP01000067">
    <property type="protein sequence ID" value="EEL70912.1"/>
    <property type="molecule type" value="Genomic_DNA"/>
</dbReference>
<dbReference type="InterPro" id="IPR047801">
    <property type="entry name" value="Peptidase_C45"/>
</dbReference>
<organism evidence="2">
    <name type="scientific">Bacillus mycoides</name>
    <dbReference type="NCBI Taxonomy" id="1405"/>
    <lineage>
        <taxon>Bacteria</taxon>
        <taxon>Bacillati</taxon>
        <taxon>Bacillota</taxon>
        <taxon>Bacilli</taxon>
        <taxon>Bacillales</taxon>
        <taxon>Bacillaceae</taxon>
        <taxon>Bacillus</taxon>
        <taxon>Bacillus cereus group</taxon>
    </lineage>
</organism>
<dbReference type="CDD" id="cd01935">
    <property type="entry name" value="Ntn_CGH_like"/>
    <property type="match status" value="1"/>
</dbReference>
<dbReference type="Gene3D" id="3.60.60.10">
    <property type="entry name" value="Penicillin V Acylase, Chain A"/>
    <property type="match status" value="1"/>
</dbReference>
<dbReference type="PANTHER" id="PTHR34180:SF1">
    <property type="entry name" value="BETA-ALANYL-DOPAMINE_CARCININE HYDROLASE"/>
    <property type="match status" value="1"/>
</dbReference>
<feature type="domain" description="Peptidase C45 hydrolase" evidence="1">
    <location>
        <begin position="116"/>
        <end position="341"/>
    </location>
</feature>
<dbReference type="Pfam" id="PF03417">
    <property type="entry name" value="AAT"/>
    <property type="match status" value="1"/>
</dbReference>
<evidence type="ECO:0000313" key="2">
    <source>
        <dbReference type="EMBL" id="EEL70912.1"/>
    </source>
</evidence>
<keyword evidence="2" id="KW-0378">Hydrolase</keyword>
<gene>
    <name evidence="2" type="ORF">bcere0026_21900</name>
</gene>
<comment type="caution">
    <text evidence="2">The sequence shown here is derived from an EMBL/GenBank/DDBJ whole genome shotgun (WGS) entry which is preliminary data.</text>
</comment>
<sequence length="384" mass="44126">MEYIQCEGEIMVYQVKGYFSSLKGSHYEVGKQQGEFVKNHPYLIPQFMQQENLISDSHWTESRNVLKQYCPGINEEIEGFCEVLKIPSRNMMYYYQTLLKVGCSHCAVLPRKTDSEHTYVLRNYDLSPRIDDMRFCSTHVEGAYAHSGFSTQYFGRTEGINEHGLSVTFSACGQPVGNIDGLRKPMVNGLQCFAVIRVLLEKCQNVQEAKILIEEMPIASNINIIVADPLKAAHIEIFDGFKSTTTKEDSQGFIVSTNHAVSSPIQKLNNRKLEQSTKRYHILHEHLNRNEQVSMESLKGLVEEEYPIGVTVHNYEEWFGTLHSVLFDLQDRTLNICFGSPLLNEWYSLKVGESLPFSEVNVNFKNKTYADFWREEKNEMTPKD</sequence>
<dbReference type="PANTHER" id="PTHR34180">
    <property type="entry name" value="PEPTIDASE C45"/>
    <property type="match status" value="1"/>
</dbReference>
<dbReference type="GO" id="GO:0016787">
    <property type="term" value="F:hydrolase activity"/>
    <property type="evidence" value="ECO:0007669"/>
    <property type="project" value="UniProtKB-KW"/>
</dbReference>
<dbReference type="Proteomes" id="UP000001753">
    <property type="component" value="Chromosome"/>
</dbReference>
<protein>
    <submittedName>
        <fullName evidence="2">Choloylglycine hydrolase</fullName>
    </submittedName>
</protein>
<dbReference type="AlphaFoldDB" id="C2XU19"/>
<dbReference type="NCBIfam" id="NF040521">
    <property type="entry name" value="C45_proenzyme"/>
    <property type="match status" value="1"/>
</dbReference>
<dbReference type="InterPro" id="IPR047794">
    <property type="entry name" value="C45_proenzyme-like"/>
</dbReference>
<dbReference type="InterPro" id="IPR005079">
    <property type="entry name" value="Peptidase_C45_hydrolase"/>
</dbReference>
<accession>C2XU19</accession>
<dbReference type="SUPFAM" id="SSF56235">
    <property type="entry name" value="N-terminal nucleophile aminohydrolases (Ntn hydrolases)"/>
    <property type="match status" value="1"/>
</dbReference>
<dbReference type="InterPro" id="IPR029055">
    <property type="entry name" value="Ntn_hydrolases_N"/>
</dbReference>
<proteinExistence type="predicted"/>